<sequence>MSRVAKKLITLPKGVELKSDDNGISVKGPKGALSTHHLPGVSVVVDNGVANIQLAEGADHKFGGTARALLANMVKGVSEGYERKLELVGVGYRASMAGKALNLSLGFSHPVVFNAPEGISLETPTQTEILVKGSDKQLVGEVAAKIRGYRPPEPYKGKGVRYSGEKITLKEAKKA</sequence>
<dbReference type="PANTHER" id="PTHR11655:SF14">
    <property type="entry name" value="LARGE RIBOSOMAL SUBUNIT PROTEIN UL6M"/>
    <property type="match status" value="1"/>
</dbReference>
<dbReference type="InterPro" id="IPR019906">
    <property type="entry name" value="Ribosomal_uL6_bac-type"/>
</dbReference>
<keyword evidence="1 3" id="KW-0689">Ribosomal protein</keyword>
<evidence type="ECO:0000313" key="7">
    <source>
        <dbReference type="EMBL" id="MFK2916485.1"/>
    </source>
</evidence>
<evidence type="ECO:0000256" key="4">
    <source>
        <dbReference type="RuleBase" id="RU003869"/>
    </source>
</evidence>
<reference evidence="7 8" key="1">
    <citation type="submission" date="2020-10" db="EMBL/GenBank/DDBJ databases">
        <title>Phylogeny of dyella-like bacteria.</title>
        <authorList>
            <person name="Fu J."/>
        </authorList>
    </citation>
    <scope>NUCLEOTIDE SEQUENCE [LARGE SCALE GENOMIC DNA]</scope>
    <source>
        <strain evidence="7 8">BB4</strain>
    </source>
</reference>
<keyword evidence="3 5" id="KW-0699">rRNA-binding</keyword>
<dbReference type="PIRSF" id="PIRSF002162">
    <property type="entry name" value="Ribosomal_L6"/>
    <property type="match status" value="1"/>
</dbReference>
<accession>A0ABW8K0Q2</accession>
<dbReference type="NCBIfam" id="TIGR03654">
    <property type="entry name" value="L6_bact"/>
    <property type="match status" value="1"/>
</dbReference>
<keyword evidence="3 5" id="KW-0694">RNA-binding</keyword>
<keyword evidence="8" id="KW-1185">Reference proteome</keyword>
<feature type="domain" description="Large ribosomal subunit protein uL6 alpha-beta" evidence="6">
    <location>
        <begin position="88"/>
        <end position="162"/>
    </location>
</feature>
<evidence type="ECO:0000256" key="1">
    <source>
        <dbReference type="ARBA" id="ARBA00022980"/>
    </source>
</evidence>
<dbReference type="RefSeq" id="WP_379986197.1">
    <property type="nucleotide sequence ID" value="NZ_JADIKD010000007.1"/>
</dbReference>
<dbReference type="PRINTS" id="PR00059">
    <property type="entry name" value="RIBOSOMALL6"/>
</dbReference>
<dbReference type="InterPro" id="IPR000702">
    <property type="entry name" value="Ribosomal_uL6-like"/>
</dbReference>
<proteinExistence type="inferred from homology"/>
<evidence type="ECO:0000259" key="6">
    <source>
        <dbReference type="Pfam" id="PF00347"/>
    </source>
</evidence>
<evidence type="ECO:0000256" key="3">
    <source>
        <dbReference type="HAMAP-Rule" id="MF_01365"/>
    </source>
</evidence>
<evidence type="ECO:0000256" key="2">
    <source>
        <dbReference type="ARBA" id="ARBA00023274"/>
    </source>
</evidence>
<protein>
    <recommendedName>
        <fullName evidence="3">Large ribosomal subunit protein uL6</fullName>
    </recommendedName>
</protein>
<dbReference type="EMBL" id="JADIKD010000007">
    <property type="protein sequence ID" value="MFK2916485.1"/>
    <property type="molecule type" value="Genomic_DNA"/>
</dbReference>
<dbReference type="Gene3D" id="3.90.930.12">
    <property type="entry name" value="Ribosomal protein L6, alpha-beta domain"/>
    <property type="match status" value="2"/>
</dbReference>
<feature type="domain" description="Large ribosomal subunit protein uL6 alpha-beta" evidence="6">
    <location>
        <begin position="12"/>
        <end position="80"/>
    </location>
</feature>
<comment type="caution">
    <text evidence="7">The sequence shown here is derived from an EMBL/GenBank/DDBJ whole genome shotgun (WGS) entry which is preliminary data.</text>
</comment>
<comment type="subunit">
    <text evidence="3">Part of the 50S ribosomal subunit.</text>
</comment>
<dbReference type="Pfam" id="PF00347">
    <property type="entry name" value="Ribosomal_L6"/>
    <property type="match status" value="2"/>
</dbReference>
<comment type="function">
    <text evidence="3 5">This protein binds to the 23S rRNA, and is important in its secondary structure. It is located near the subunit interface in the base of the L7/L12 stalk, and near the tRNA binding site of the peptidyltransferase center.</text>
</comment>
<gene>
    <name evidence="3 7" type="primary">rplF</name>
    <name evidence="7" type="ORF">ISS97_04335</name>
</gene>
<dbReference type="InterPro" id="IPR036789">
    <property type="entry name" value="Ribosomal_uL6-like_a/b-dom_sf"/>
</dbReference>
<dbReference type="InterPro" id="IPR002358">
    <property type="entry name" value="Ribosomal_uL6_CS"/>
</dbReference>
<keyword evidence="2 3" id="KW-0687">Ribonucleoprotein</keyword>
<dbReference type="PANTHER" id="PTHR11655">
    <property type="entry name" value="60S/50S RIBOSOMAL PROTEIN L6/L9"/>
    <property type="match status" value="1"/>
</dbReference>
<dbReference type="Proteomes" id="UP001620408">
    <property type="component" value="Unassembled WGS sequence"/>
</dbReference>
<dbReference type="GO" id="GO:0005840">
    <property type="term" value="C:ribosome"/>
    <property type="evidence" value="ECO:0007669"/>
    <property type="project" value="UniProtKB-KW"/>
</dbReference>
<dbReference type="InterPro" id="IPR020040">
    <property type="entry name" value="Ribosomal_uL6_a/b-dom"/>
</dbReference>
<dbReference type="HAMAP" id="MF_01365_B">
    <property type="entry name" value="Ribosomal_uL6_B"/>
    <property type="match status" value="1"/>
</dbReference>
<dbReference type="PROSITE" id="PS00525">
    <property type="entry name" value="RIBOSOMAL_L6_1"/>
    <property type="match status" value="1"/>
</dbReference>
<dbReference type="SUPFAM" id="SSF56053">
    <property type="entry name" value="Ribosomal protein L6"/>
    <property type="match status" value="2"/>
</dbReference>
<evidence type="ECO:0000256" key="5">
    <source>
        <dbReference type="RuleBase" id="RU003870"/>
    </source>
</evidence>
<organism evidence="7 8">
    <name type="scientific">Dyella koreensis</name>
    <dbReference type="NCBI Taxonomy" id="311235"/>
    <lineage>
        <taxon>Bacteria</taxon>
        <taxon>Pseudomonadati</taxon>
        <taxon>Pseudomonadota</taxon>
        <taxon>Gammaproteobacteria</taxon>
        <taxon>Lysobacterales</taxon>
        <taxon>Rhodanobacteraceae</taxon>
        <taxon>Dyella</taxon>
    </lineage>
</organism>
<name>A0ABW8K0Q2_9GAMM</name>
<evidence type="ECO:0000313" key="8">
    <source>
        <dbReference type="Proteomes" id="UP001620408"/>
    </source>
</evidence>
<comment type="similarity">
    <text evidence="3 4">Belongs to the universal ribosomal protein uL6 family.</text>
</comment>